<name>A0A6L2LAU0_TANCI</name>
<evidence type="ECO:0000313" key="1">
    <source>
        <dbReference type="EMBL" id="GEU58007.1"/>
    </source>
</evidence>
<dbReference type="AlphaFoldDB" id="A0A6L2LAU0"/>
<sequence length="121" mass="13650">MEVEPDIQNMTLNEYLDICEQDVDLEKEEDHEDDVIQPLLPQPIHTTPPNDECVAPAAKLILDEILEEFGDEIVNVTMVNEEVDSKPTRDIEELKRLLAKDPQGLTAMGWNSRSHGLVLCG</sequence>
<gene>
    <name evidence="1" type="ORF">Tci_029985</name>
</gene>
<dbReference type="EMBL" id="BKCJ010003929">
    <property type="protein sequence ID" value="GEU58007.1"/>
    <property type="molecule type" value="Genomic_DNA"/>
</dbReference>
<comment type="caution">
    <text evidence="1">The sequence shown here is derived from an EMBL/GenBank/DDBJ whole genome shotgun (WGS) entry which is preliminary data.</text>
</comment>
<reference evidence="1" key="1">
    <citation type="journal article" date="2019" name="Sci. Rep.">
        <title>Draft genome of Tanacetum cinerariifolium, the natural source of mosquito coil.</title>
        <authorList>
            <person name="Yamashiro T."/>
            <person name="Shiraishi A."/>
            <person name="Satake H."/>
            <person name="Nakayama K."/>
        </authorList>
    </citation>
    <scope>NUCLEOTIDE SEQUENCE</scope>
</reference>
<proteinExistence type="predicted"/>
<organism evidence="1">
    <name type="scientific">Tanacetum cinerariifolium</name>
    <name type="common">Dalmatian daisy</name>
    <name type="synonym">Chrysanthemum cinerariifolium</name>
    <dbReference type="NCBI Taxonomy" id="118510"/>
    <lineage>
        <taxon>Eukaryota</taxon>
        <taxon>Viridiplantae</taxon>
        <taxon>Streptophyta</taxon>
        <taxon>Embryophyta</taxon>
        <taxon>Tracheophyta</taxon>
        <taxon>Spermatophyta</taxon>
        <taxon>Magnoliopsida</taxon>
        <taxon>eudicotyledons</taxon>
        <taxon>Gunneridae</taxon>
        <taxon>Pentapetalae</taxon>
        <taxon>asterids</taxon>
        <taxon>campanulids</taxon>
        <taxon>Asterales</taxon>
        <taxon>Asteraceae</taxon>
        <taxon>Asteroideae</taxon>
        <taxon>Anthemideae</taxon>
        <taxon>Anthemidinae</taxon>
        <taxon>Tanacetum</taxon>
    </lineage>
</organism>
<accession>A0A6L2LAU0</accession>
<protein>
    <submittedName>
        <fullName evidence="1">Uncharacterized protein</fullName>
    </submittedName>
</protein>